<sequence length="139" mass="16687">MSYYINSFIVLVKKRLGFSRHAVGKKCLSIETFPEHVFVYLFKNEETFKYSPARHKYQCHFEGLAGATRLKQIFCYDYWDFRQHPLTNTKGYVLLEDYENKYQVKFTWNQTILTENNREFVLGRMSCNFVTDSGEFQEK</sequence>
<name>A0A8H3LNX1_9GLOM</name>
<accession>A0A8H3LNX1</accession>
<dbReference type="EMBL" id="BLAL01000211">
    <property type="protein sequence ID" value="GES92108.1"/>
    <property type="molecule type" value="Genomic_DNA"/>
</dbReference>
<dbReference type="AlphaFoldDB" id="A0A8H3LNX1"/>
<evidence type="ECO:0000313" key="2">
    <source>
        <dbReference type="Proteomes" id="UP000615446"/>
    </source>
</evidence>
<evidence type="ECO:0000313" key="1">
    <source>
        <dbReference type="EMBL" id="GES92108.1"/>
    </source>
</evidence>
<dbReference type="OrthoDB" id="2372602at2759"/>
<gene>
    <name evidence="1" type="ORF">RCL2_001890600</name>
</gene>
<reference evidence="1" key="1">
    <citation type="submission" date="2019-10" db="EMBL/GenBank/DDBJ databases">
        <title>Conservation and host-specific expression of non-tandemly repeated heterogenous ribosome RNA gene in arbuscular mycorrhizal fungi.</title>
        <authorList>
            <person name="Maeda T."/>
            <person name="Kobayashi Y."/>
            <person name="Nakagawa T."/>
            <person name="Ezawa T."/>
            <person name="Yamaguchi K."/>
            <person name="Bino T."/>
            <person name="Nishimoto Y."/>
            <person name="Shigenobu S."/>
            <person name="Kawaguchi M."/>
        </authorList>
    </citation>
    <scope>NUCLEOTIDE SEQUENCE</scope>
    <source>
        <strain evidence="1">HR1</strain>
    </source>
</reference>
<protein>
    <submittedName>
        <fullName evidence="1">Uncharacterized protein</fullName>
    </submittedName>
</protein>
<dbReference type="Proteomes" id="UP000615446">
    <property type="component" value="Unassembled WGS sequence"/>
</dbReference>
<comment type="caution">
    <text evidence="1">The sequence shown here is derived from an EMBL/GenBank/DDBJ whole genome shotgun (WGS) entry which is preliminary data.</text>
</comment>
<organism evidence="1 2">
    <name type="scientific">Rhizophagus clarus</name>
    <dbReference type="NCBI Taxonomy" id="94130"/>
    <lineage>
        <taxon>Eukaryota</taxon>
        <taxon>Fungi</taxon>
        <taxon>Fungi incertae sedis</taxon>
        <taxon>Mucoromycota</taxon>
        <taxon>Glomeromycotina</taxon>
        <taxon>Glomeromycetes</taxon>
        <taxon>Glomerales</taxon>
        <taxon>Glomeraceae</taxon>
        <taxon>Rhizophagus</taxon>
    </lineage>
</organism>
<proteinExistence type="predicted"/>